<evidence type="ECO:0000313" key="1">
    <source>
        <dbReference type="EMBL" id="CAL1592399.1"/>
    </source>
</evidence>
<organism evidence="1 2">
    <name type="scientific">Knipowitschia caucasica</name>
    <name type="common">Caucasian dwarf goby</name>
    <name type="synonym">Pomatoschistus caucasicus</name>
    <dbReference type="NCBI Taxonomy" id="637954"/>
    <lineage>
        <taxon>Eukaryota</taxon>
        <taxon>Metazoa</taxon>
        <taxon>Chordata</taxon>
        <taxon>Craniata</taxon>
        <taxon>Vertebrata</taxon>
        <taxon>Euteleostomi</taxon>
        <taxon>Actinopterygii</taxon>
        <taxon>Neopterygii</taxon>
        <taxon>Teleostei</taxon>
        <taxon>Neoteleostei</taxon>
        <taxon>Acanthomorphata</taxon>
        <taxon>Gobiaria</taxon>
        <taxon>Gobiiformes</taxon>
        <taxon>Gobioidei</taxon>
        <taxon>Gobiidae</taxon>
        <taxon>Gobiinae</taxon>
        <taxon>Knipowitschia</taxon>
    </lineage>
</organism>
<dbReference type="Proteomes" id="UP001497482">
    <property type="component" value="Chromosome 2"/>
</dbReference>
<proteinExistence type="predicted"/>
<accession>A0AAV2KW62</accession>
<evidence type="ECO:0000313" key="2">
    <source>
        <dbReference type="Proteomes" id="UP001497482"/>
    </source>
</evidence>
<reference evidence="1 2" key="1">
    <citation type="submission" date="2024-04" db="EMBL/GenBank/DDBJ databases">
        <authorList>
            <person name="Waldvogel A.-M."/>
            <person name="Schoenle A."/>
        </authorList>
    </citation>
    <scope>NUCLEOTIDE SEQUENCE [LARGE SCALE GENOMIC DNA]</scope>
</reference>
<protein>
    <submittedName>
        <fullName evidence="1">Uncharacterized protein</fullName>
    </submittedName>
</protein>
<dbReference type="AlphaFoldDB" id="A0AAV2KW62"/>
<sequence>MTMRESIIQCHATFTLALIPRHSRRGLQSRYFMRKISLQVYFRRQSHQMMSVREKCCLRRSLTRHLLPITLSQMNAGG</sequence>
<keyword evidence="2" id="KW-1185">Reference proteome</keyword>
<gene>
    <name evidence="1" type="ORF">KC01_LOCUS21651</name>
</gene>
<dbReference type="EMBL" id="OZ035824">
    <property type="protein sequence ID" value="CAL1592399.1"/>
    <property type="molecule type" value="Genomic_DNA"/>
</dbReference>
<name>A0AAV2KW62_KNICA</name>